<dbReference type="EMBL" id="BEXD01004115">
    <property type="protein sequence ID" value="GBC07026.1"/>
    <property type="molecule type" value="Genomic_DNA"/>
</dbReference>
<evidence type="ECO:0000313" key="2">
    <source>
        <dbReference type="EMBL" id="GBC07026.1"/>
    </source>
</evidence>
<comment type="caution">
    <text evidence="2">The sequence shown here is derived from an EMBL/GenBank/DDBJ whole genome shotgun (WGS) entry which is preliminary data.</text>
</comment>
<dbReference type="AlphaFoldDB" id="A0A2Z6RVL0"/>
<dbReference type="Proteomes" id="UP000247702">
    <property type="component" value="Unassembled WGS sequence"/>
</dbReference>
<keyword evidence="1" id="KW-0812">Transmembrane</keyword>
<protein>
    <submittedName>
        <fullName evidence="2">Uncharacterized protein</fullName>
    </submittedName>
</protein>
<gene>
    <name evidence="2" type="ORF">RclHR1_00720035</name>
</gene>
<organism evidence="2 3">
    <name type="scientific">Rhizophagus clarus</name>
    <dbReference type="NCBI Taxonomy" id="94130"/>
    <lineage>
        <taxon>Eukaryota</taxon>
        <taxon>Fungi</taxon>
        <taxon>Fungi incertae sedis</taxon>
        <taxon>Mucoromycota</taxon>
        <taxon>Glomeromycotina</taxon>
        <taxon>Glomeromycetes</taxon>
        <taxon>Glomerales</taxon>
        <taxon>Glomeraceae</taxon>
        <taxon>Rhizophagus</taxon>
    </lineage>
</organism>
<feature type="transmembrane region" description="Helical" evidence="1">
    <location>
        <begin position="12"/>
        <end position="34"/>
    </location>
</feature>
<proteinExistence type="predicted"/>
<keyword evidence="3" id="KW-1185">Reference proteome</keyword>
<accession>A0A2Z6RVL0</accession>
<name>A0A2Z6RVL0_9GLOM</name>
<evidence type="ECO:0000256" key="1">
    <source>
        <dbReference type="SAM" id="Phobius"/>
    </source>
</evidence>
<keyword evidence="1" id="KW-0472">Membrane</keyword>
<keyword evidence="1" id="KW-1133">Transmembrane helix</keyword>
<feature type="transmembrane region" description="Helical" evidence="1">
    <location>
        <begin position="49"/>
        <end position="69"/>
    </location>
</feature>
<sequence length="114" mass="13046">MRYRERPDSPRSTLMILFLRSACEVILVVLSVRFEYYDIPRGINITNDIFKIIITLLCLLNLVYIIYLFSKRGVLSGIGFLDILRENDNSKNPVPPAVDKIIGGNETTIDEINL</sequence>
<evidence type="ECO:0000313" key="3">
    <source>
        <dbReference type="Proteomes" id="UP000247702"/>
    </source>
</evidence>
<reference evidence="2 3" key="1">
    <citation type="submission" date="2017-11" db="EMBL/GenBank/DDBJ databases">
        <title>The genome of Rhizophagus clarus HR1 reveals common genetic basis of auxotrophy among arbuscular mycorrhizal fungi.</title>
        <authorList>
            <person name="Kobayashi Y."/>
        </authorList>
    </citation>
    <scope>NUCLEOTIDE SEQUENCE [LARGE SCALE GENOMIC DNA]</scope>
    <source>
        <strain evidence="2 3">HR1</strain>
    </source>
</reference>